<dbReference type="Proteomes" id="UP000241771">
    <property type="component" value="Unassembled WGS sequence"/>
</dbReference>
<keyword evidence="5 7" id="KW-0574">Periplasm</keyword>
<organism evidence="9 10">
    <name type="scientific">Photobacterium sanctipauli</name>
    <dbReference type="NCBI Taxonomy" id="1342794"/>
    <lineage>
        <taxon>Bacteria</taxon>
        <taxon>Pseudomonadati</taxon>
        <taxon>Pseudomonadota</taxon>
        <taxon>Gammaproteobacteria</taxon>
        <taxon>Vibrionales</taxon>
        <taxon>Vibrionaceae</taxon>
        <taxon>Photobacterium</taxon>
    </lineage>
</organism>
<comment type="caution">
    <text evidence="9">The sequence shown here is derived from an EMBL/GenBank/DDBJ whole genome shotgun (WGS) entry which is preliminary data.</text>
</comment>
<feature type="domain" description="AFP-like" evidence="8">
    <location>
        <begin position="115"/>
        <end position="174"/>
    </location>
</feature>
<dbReference type="RefSeq" id="WP_036831766.1">
    <property type="nucleotide sequence ID" value="NZ_JGVO01001601.1"/>
</dbReference>
<dbReference type="GO" id="GO:0042597">
    <property type="term" value="C:periplasmic space"/>
    <property type="evidence" value="ECO:0007669"/>
    <property type="project" value="UniProtKB-SubCell"/>
</dbReference>
<evidence type="ECO:0000256" key="3">
    <source>
        <dbReference type="ARBA" id="ARBA00014754"/>
    </source>
</evidence>
<evidence type="ECO:0000256" key="1">
    <source>
        <dbReference type="ARBA" id="ARBA00004418"/>
    </source>
</evidence>
<evidence type="ECO:0000313" key="9">
    <source>
        <dbReference type="EMBL" id="PSW19692.1"/>
    </source>
</evidence>
<evidence type="ECO:0000256" key="4">
    <source>
        <dbReference type="ARBA" id="ARBA00022729"/>
    </source>
</evidence>
<proteinExistence type="inferred from homology"/>
<evidence type="ECO:0000313" key="10">
    <source>
        <dbReference type="Proteomes" id="UP000241771"/>
    </source>
</evidence>
<dbReference type="OrthoDB" id="5729023at2"/>
<evidence type="ECO:0000256" key="7">
    <source>
        <dbReference type="RuleBase" id="RU362063"/>
    </source>
</evidence>
<dbReference type="InterPro" id="IPR017585">
    <property type="entry name" value="SAF_FlgA"/>
</dbReference>
<evidence type="ECO:0000259" key="8">
    <source>
        <dbReference type="PROSITE" id="PS50844"/>
    </source>
</evidence>
<comment type="function">
    <text evidence="6 7">Involved in the assembly process of the P-ring formation. It may associate with FlgF on the rod constituting a structure essential for the P-ring assembly or may act as a modulator protein for the P-ring assembly.</text>
</comment>
<dbReference type="Gene3D" id="3.90.1210.10">
    <property type="entry name" value="Antifreeze-like/N-acetylneuraminic acid synthase C-terminal domain"/>
    <property type="match status" value="1"/>
</dbReference>
<evidence type="ECO:0000256" key="6">
    <source>
        <dbReference type="ARBA" id="ARBA00025643"/>
    </source>
</evidence>
<comment type="subcellular location">
    <subcellularLocation>
        <location evidence="1 7">Periplasm</location>
    </subcellularLocation>
</comment>
<dbReference type="PROSITE" id="PS50844">
    <property type="entry name" value="AFP_LIKE"/>
    <property type="match status" value="1"/>
</dbReference>
<sequence>MTQKTHLPLLPLFIGLLACFFSTIVPASSENITVTVQRAAEAFVAEQITVPERGELRVTAATLDSRLRLTECSAPLNTSIPGKQSLTGNVTVLINCVPENWQVYVPVRTQLLLPRVVAAKPLARGMVLGTDDLTVQQVELRFQRGVVFERPEQIIGSKMKRTVNMGEAVQGGDICLVCRNDSVNIIAGNGGLSIITKGNALSDGSLGEQIRVQNSKSKRVIDAVITGVGEVTVNY</sequence>
<dbReference type="Pfam" id="PF17656">
    <property type="entry name" value="ChapFlgA_N"/>
    <property type="match status" value="1"/>
</dbReference>
<keyword evidence="9" id="KW-0966">Cell projection</keyword>
<dbReference type="SMART" id="SM00858">
    <property type="entry name" value="SAF"/>
    <property type="match status" value="1"/>
</dbReference>
<evidence type="ECO:0000256" key="2">
    <source>
        <dbReference type="ARBA" id="ARBA00010474"/>
    </source>
</evidence>
<dbReference type="InterPro" id="IPR013974">
    <property type="entry name" value="SAF"/>
</dbReference>
<dbReference type="InterPro" id="IPR041231">
    <property type="entry name" value="FlgA_N"/>
</dbReference>
<protein>
    <recommendedName>
        <fullName evidence="3 7">Flagella basal body P-ring formation protein FlgA</fullName>
    </recommendedName>
</protein>
<dbReference type="InterPro" id="IPR006190">
    <property type="entry name" value="SAF_AFP_Neu5Ac"/>
</dbReference>
<keyword evidence="4" id="KW-0732">Signal</keyword>
<dbReference type="SUPFAM" id="SSF51269">
    <property type="entry name" value="AFP III-like domain"/>
    <property type="match status" value="1"/>
</dbReference>
<dbReference type="GO" id="GO:0044780">
    <property type="term" value="P:bacterial-type flagellum assembly"/>
    <property type="evidence" value="ECO:0007669"/>
    <property type="project" value="InterPro"/>
</dbReference>
<keyword evidence="7" id="KW-1005">Bacterial flagellum biogenesis</keyword>
<dbReference type="PROSITE" id="PS51257">
    <property type="entry name" value="PROKAR_LIPOPROTEIN"/>
    <property type="match status" value="1"/>
</dbReference>
<dbReference type="NCBIfam" id="TIGR03170">
    <property type="entry name" value="flgA_cterm"/>
    <property type="match status" value="1"/>
</dbReference>
<dbReference type="Pfam" id="PF13144">
    <property type="entry name" value="ChapFlgA"/>
    <property type="match status" value="1"/>
</dbReference>
<name>A0A2T3NTV0_9GAMM</name>
<keyword evidence="9" id="KW-0282">Flagellum</keyword>
<reference evidence="9 10" key="1">
    <citation type="submission" date="2018-01" db="EMBL/GenBank/DDBJ databases">
        <title>Whole genome sequencing of Histamine producing bacteria.</title>
        <authorList>
            <person name="Butler K."/>
        </authorList>
    </citation>
    <scope>NUCLEOTIDE SEQUENCE [LARGE SCALE GENOMIC DNA]</scope>
    <source>
        <strain evidence="9 10">DSM 100436</strain>
    </source>
</reference>
<dbReference type="PANTHER" id="PTHR36307:SF1">
    <property type="entry name" value="FLAGELLA BASAL BODY P-RING FORMATION PROTEIN FLGA"/>
    <property type="match status" value="1"/>
</dbReference>
<accession>A0A2T3NTV0</accession>
<evidence type="ECO:0000256" key="5">
    <source>
        <dbReference type="ARBA" id="ARBA00022764"/>
    </source>
</evidence>
<dbReference type="Gene3D" id="2.30.30.760">
    <property type="match status" value="1"/>
</dbReference>
<dbReference type="EMBL" id="PYMA01000006">
    <property type="protein sequence ID" value="PSW19692.1"/>
    <property type="molecule type" value="Genomic_DNA"/>
</dbReference>
<dbReference type="PANTHER" id="PTHR36307">
    <property type="entry name" value="FLAGELLA BASAL BODY P-RING FORMATION PROTEIN FLGA"/>
    <property type="match status" value="1"/>
</dbReference>
<comment type="similarity">
    <text evidence="2 7">Belongs to the FlgA family.</text>
</comment>
<keyword evidence="10" id="KW-1185">Reference proteome</keyword>
<dbReference type="InterPro" id="IPR036732">
    <property type="entry name" value="AFP_Neu5c_C_sf"/>
</dbReference>
<dbReference type="AlphaFoldDB" id="A0A2T3NTV0"/>
<gene>
    <name evidence="9" type="ORF">C9I98_11675</name>
</gene>
<keyword evidence="9" id="KW-0969">Cilium</keyword>
<dbReference type="CDD" id="cd11614">
    <property type="entry name" value="SAF_CpaB_FlgA_like"/>
    <property type="match status" value="1"/>
</dbReference>
<dbReference type="InterPro" id="IPR039246">
    <property type="entry name" value="Flagellar_FlgA"/>
</dbReference>